<dbReference type="Proteomes" id="UP000245461">
    <property type="component" value="Unassembled WGS sequence"/>
</dbReference>
<sequence>MAVLAGVLRAGQRTRHAPPGGAGVTVAADKLDDAGRAETGRMVALDHVTVQYYQRSRVVTALSDVSFIVHPGQSVGILGTKGSGKTTLIRLLAKLEQPMTGRVVHHNMTASWPLWARTGLIRGMTVRDNIRFTAQLYGRAAPDLIRSVDDFAGLGASMDRLLGDLPASTMAKVMFSAAVGLDFDFYPIDGLNATSDLEFRRKADETLQMLRRRAAIVLATGRAAAIKQYCDVAYVLHRGVLTHHDTIDKAIRYFRTCSAEPGEEAAS</sequence>
<evidence type="ECO:0000259" key="1">
    <source>
        <dbReference type="PROSITE" id="PS50893"/>
    </source>
</evidence>
<dbReference type="GO" id="GO:0016887">
    <property type="term" value="F:ATP hydrolysis activity"/>
    <property type="evidence" value="ECO:0007669"/>
    <property type="project" value="InterPro"/>
</dbReference>
<dbReference type="EMBL" id="QGLE01000008">
    <property type="protein sequence ID" value="PWR21254.1"/>
    <property type="molecule type" value="Genomic_DNA"/>
</dbReference>
<dbReference type="Gene3D" id="3.40.50.300">
    <property type="entry name" value="P-loop containing nucleotide triphosphate hydrolases"/>
    <property type="match status" value="1"/>
</dbReference>
<dbReference type="Pfam" id="PF00005">
    <property type="entry name" value="ABC_tran"/>
    <property type="match status" value="1"/>
</dbReference>
<evidence type="ECO:0000313" key="3">
    <source>
        <dbReference type="Proteomes" id="UP000245461"/>
    </source>
</evidence>
<dbReference type="InterPro" id="IPR027417">
    <property type="entry name" value="P-loop_NTPase"/>
</dbReference>
<accession>A0A317E4F2</accession>
<dbReference type="InterPro" id="IPR050683">
    <property type="entry name" value="Bact_Polysacc_Export_ATP-bd"/>
</dbReference>
<dbReference type="SUPFAM" id="SSF52540">
    <property type="entry name" value="P-loop containing nucleoside triphosphate hydrolases"/>
    <property type="match status" value="1"/>
</dbReference>
<proteinExistence type="predicted"/>
<protein>
    <recommendedName>
        <fullName evidence="1">ABC transporter domain-containing protein</fullName>
    </recommendedName>
</protein>
<dbReference type="PROSITE" id="PS50893">
    <property type="entry name" value="ABC_TRANSPORTER_2"/>
    <property type="match status" value="1"/>
</dbReference>
<evidence type="ECO:0000313" key="2">
    <source>
        <dbReference type="EMBL" id="PWR21254.1"/>
    </source>
</evidence>
<dbReference type="AlphaFoldDB" id="A0A317E4F2"/>
<feature type="domain" description="ABC transporter" evidence="1">
    <location>
        <begin position="43"/>
        <end position="263"/>
    </location>
</feature>
<dbReference type="GO" id="GO:0005524">
    <property type="term" value="F:ATP binding"/>
    <property type="evidence" value="ECO:0007669"/>
    <property type="project" value="InterPro"/>
</dbReference>
<name>A0A317E4F2_9PROT</name>
<comment type="caution">
    <text evidence="2">The sequence shown here is derived from an EMBL/GenBank/DDBJ whole genome shotgun (WGS) entry which is preliminary data.</text>
</comment>
<reference evidence="2 3" key="1">
    <citation type="submission" date="2018-05" db="EMBL/GenBank/DDBJ databases">
        <title>Zavarzinia sp. HR-AS.</title>
        <authorList>
            <person name="Lee Y."/>
            <person name="Jeon C.O."/>
        </authorList>
    </citation>
    <scope>NUCLEOTIDE SEQUENCE [LARGE SCALE GENOMIC DNA]</scope>
    <source>
        <strain evidence="2 3">HR-AS</strain>
    </source>
</reference>
<dbReference type="PANTHER" id="PTHR46743:SF2">
    <property type="entry name" value="TEICHOIC ACIDS EXPORT ATP-BINDING PROTEIN TAGH"/>
    <property type="match status" value="1"/>
</dbReference>
<dbReference type="InterPro" id="IPR003439">
    <property type="entry name" value="ABC_transporter-like_ATP-bd"/>
</dbReference>
<organism evidence="2 3">
    <name type="scientific">Zavarzinia aquatilis</name>
    <dbReference type="NCBI Taxonomy" id="2211142"/>
    <lineage>
        <taxon>Bacteria</taxon>
        <taxon>Pseudomonadati</taxon>
        <taxon>Pseudomonadota</taxon>
        <taxon>Alphaproteobacteria</taxon>
        <taxon>Rhodospirillales</taxon>
        <taxon>Zavarziniaceae</taxon>
        <taxon>Zavarzinia</taxon>
    </lineage>
</organism>
<keyword evidence="3" id="KW-1185">Reference proteome</keyword>
<dbReference type="OrthoDB" id="7157922at2"/>
<gene>
    <name evidence="2" type="ORF">DKG74_14765</name>
</gene>
<dbReference type="PANTHER" id="PTHR46743">
    <property type="entry name" value="TEICHOIC ACIDS EXPORT ATP-BINDING PROTEIN TAGH"/>
    <property type="match status" value="1"/>
</dbReference>